<proteinExistence type="predicted"/>
<dbReference type="Proteomes" id="UP000792457">
    <property type="component" value="Unassembled WGS sequence"/>
</dbReference>
<dbReference type="AlphaFoldDB" id="A0A8K0P0U2"/>
<accession>A0A8K0P0U2</accession>
<dbReference type="PROSITE" id="PS51257">
    <property type="entry name" value="PROKAR_LIPOPROTEIN"/>
    <property type="match status" value="1"/>
</dbReference>
<feature type="signal peptide" evidence="1">
    <location>
        <begin position="1"/>
        <end position="22"/>
    </location>
</feature>
<evidence type="ECO:0000313" key="2">
    <source>
        <dbReference type="EMBL" id="KAG8231545.1"/>
    </source>
</evidence>
<reference evidence="2" key="2">
    <citation type="submission" date="2017-10" db="EMBL/GenBank/DDBJ databases">
        <title>Ladona fulva Genome sequencing and assembly.</title>
        <authorList>
            <person name="Murali S."/>
            <person name="Richards S."/>
            <person name="Bandaranaike D."/>
            <person name="Bellair M."/>
            <person name="Blankenburg K."/>
            <person name="Chao H."/>
            <person name="Dinh H."/>
            <person name="Doddapaneni H."/>
            <person name="Dugan-Rocha S."/>
            <person name="Elkadiri S."/>
            <person name="Gnanaolivu R."/>
            <person name="Hernandez B."/>
            <person name="Skinner E."/>
            <person name="Javaid M."/>
            <person name="Lee S."/>
            <person name="Li M."/>
            <person name="Ming W."/>
            <person name="Munidasa M."/>
            <person name="Muniz J."/>
            <person name="Nguyen L."/>
            <person name="Hughes D."/>
            <person name="Osuji N."/>
            <person name="Pu L.-L."/>
            <person name="Puazo M."/>
            <person name="Qu C."/>
            <person name="Quiroz J."/>
            <person name="Raj R."/>
            <person name="Weissenberger G."/>
            <person name="Xin Y."/>
            <person name="Zou X."/>
            <person name="Han Y."/>
            <person name="Worley K."/>
            <person name="Muzny D."/>
            <person name="Gibbs R."/>
        </authorList>
    </citation>
    <scope>NUCLEOTIDE SEQUENCE</scope>
    <source>
        <strain evidence="2">Sampled in the wild</strain>
    </source>
</reference>
<keyword evidence="3" id="KW-1185">Reference proteome</keyword>
<reference evidence="2" key="1">
    <citation type="submission" date="2013-04" db="EMBL/GenBank/DDBJ databases">
        <authorList>
            <person name="Qu J."/>
            <person name="Murali S.C."/>
            <person name="Bandaranaike D."/>
            <person name="Bellair M."/>
            <person name="Blankenburg K."/>
            <person name="Chao H."/>
            <person name="Dinh H."/>
            <person name="Doddapaneni H."/>
            <person name="Downs B."/>
            <person name="Dugan-Rocha S."/>
            <person name="Elkadiri S."/>
            <person name="Gnanaolivu R.D."/>
            <person name="Hernandez B."/>
            <person name="Javaid M."/>
            <person name="Jayaseelan J.C."/>
            <person name="Lee S."/>
            <person name="Li M."/>
            <person name="Ming W."/>
            <person name="Munidasa M."/>
            <person name="Muniz J."/>
            <person name="Nguyen L."/>
            <person name="Ongeri F."/>
            <person name="Osuji N."/>
            <person name="Pu L.-L."/>
            <person name="Puazo M."/>
            <person name="Qu C."/>
            <person name="Quiroz J."/>
            <person name="Raj R."/>
            <person name="Weissenberger G."/>
            <person name="Xin Y."/>
            <person name="Zou X."/>
            <person name="Han Y."/>
            <person name="Richards S."/>
            <person name="Worley K."/>
            <person name="Muzny D."/>
            <person name="Gibbs R."/>
        </authorList>
    </citation>
    <scope>NUCLEOTIDE SEQUENCE</scope>
    <source>
        <strain evidence="2">Sampled in the wild</strain>
    </source>
</reference>
<dbReference type="EMBL" id="KZ308558">
    <property type="protein sequence ID" value="KAG8231545.1"/>
    <property type="molecule type" value="Genomic_DNA"/>
</dbReference>
<organism evidence="2 3">
    <name type="scientific">Ladona fulva</name>
    <name type="common">Scarce chaser dragonfly</name>
    <name type="synonym">Libellula fulva</name>
    <dbReference type="NCBI Taxonomy" id="123851"/>
    <lineage>
        <taxon>Eukaryota</taxon>
        <taxon>Metazoa</taxon>
        <taxon>Ecdysozoa</taxon>
        <taxon>Arthropoda</taxon>
        <taxon>Hexapoda</taxon>
        <taxon>Insecta</taxon>
        <taxon>Pterygota</taxon>
        <taxon>Palaeoptera</taxon>
        <taxon>Odonata</taxon>
        <taxon>Epiprocta</taxon>
        <taxon>Anisoptera</taxon>
        <taxon>Libelluloidea</taxon>
        <taxon>Libellulidae</taxon>
        <taxon>Ladona</taxon>
    </lineage>
</organism>
<protein>
    <submittedName>
        <fullName evidence="2">Uncharacterized protein</fullName>
    </submittedName>
</protein>
<sequence>MLGRMTFVFLLLLSCLIASLIAAPLAATAGTNQKGNEIGEFLLVHERPSPLRAVTPEAAEGKDAKAENVFLQSIFGTLLAFPNYVAASLEGLLNGVVSRLLGSGLKTSDSEDFR</sequence>
<name>A0A8K0P0U2_LADFU</name>
<feature type="chain" id="PRO_5035432229" evidence="1">
    <location>
        <begin position="23"/>
        <end position="114"/>
    </location>
</feature>
<gene>
    <name evidence="2" type="ORF">J437_LFUL008087</name>
</gene>
<comment type="caution">
    <text evidence="2">The sequence shown here is derived from an EMBL/GenBank/DDBJ whole genome shotgun (WGS) entry which is preliminary data.</text>
</comment>
<evidence type="ECO:0000313" key="3">
    <source>
        <dbReference type="Proteomes" id="UP000792457"/>
    </source>
</evidence>
<evidence type="ECO:0000256" key="1">
    <source>
        <dbReference type="SAM" id="SignalP"/>
    </source>
</evidence>
<keyword evidence="1" id="KW-0732">Signal</keyword>